<feature type="compositionally biased region" description="Low complexity" evidence="1">
    <location>
        <begin position="42"/>
        <end position="77"/>
    </location>
</feature>
<dbReference type="EMBL" id="JAQNDL010000003">
    <property type="protein sequence ID" value="MDC0721259.1"/>
    <property type="molecule type" value="Genomic_DNA"/>
</dbReference>
<keyword evidence="3" id="KW-1185">Reference proteome</keyword>
<name>A0ABT5E5X9_9BACT</name>
<gene>
    <name evidence="2" type="ORF">POL25_30410</name>
</gene>
<evidence type="ECO:0008006" key="4">
    <source>
        <dbReference type="Google" id="ProtNLM"/>
    </source>
</evidence>
<evidence type="ECO:0000256" key="1">
    <source>
        <dbReference type="SAM" id="MobiDB-lite"/>
    </source>
</evidence>
<feature type="region of interest" description="Disordered" evidence="1">
    <location>
        <begin position="22"/>
        <end position="92"/>
    </location>
</feature>
<evidence type="ECO:0000313" key="2">
    <source>
        <dbReference type="EMBL" id="MDC0721259.1"/>
    </source>
</evidence>
<proteinExistence type="predicted"/>
<comment type="caution">
    <text evidence="2">The sequence shown here is derived from an EMBL/GenBank/DDBJ whole genome shotgun (WGS) entry which is preliminary data.</text>
</comment>
<sequence>MHRGLLAWTLACAGGCGDDGGGSTGDGSTTEPATSAATDESTGAPGTTTDGTTGTSTTGEDPTTTGEPETGSTTEAPIDGSGLNCMTPATPIPNPVPPEILPTSFTFDFAESGTVGDINVKLRTSELKRASYVEIRLTHGETTVVLSKDNCEENKDFSVVFDDEAGPFTCCGDIFCSGDPLVGDFQPTEPLAAFAGQPIAGTWTLDIYPFTWSPDLPYQGIVEEFCLDISLP</sequence>
<organism evidence="2 3">
    <name type="scientific">Nannocystis bainbridge</name>
    <dbReference type="NCBI Taxonomy" id="2995303"/>
    <lineage>
        <taxon>Bacteria</taxon>
        <taxon>Pseudomonadati</taxon>
        <taxon>Myxococcota</taxon>
        <taxon>Polyangia</taxon>
        <taxon>Nannocystales</taxon>
        <taxon>Nannocystaceae</taxon>
        <taxon>Nannocystis</taxon>
    </lineage>
</organism>
<dbReference type="Proteomes" id="UP001221686">
    <property type="component" value="Unassembled WGS sequence"/>
</dbReference>
<evidence type="ECO:0000313" key="3">
    <source>
        <dbReference type="Proteomes" id="UP001221686"/>
    </source>
</evidence>
<reference evidence="2 3" key="1">
    <citation type="submission" date="2022-11" db="EMBL/GenBank/DDBJ databases">
        <title>Minimal conservation of predation-associated metabolite biosynthetic gene clusters underscores biosynthetic potential of Myxococcota including descriptions for ten novel species: Archangium lansinium sp. nov., Myxococcus landrumus sp. nov., Nannocystis bai.</title>
        <authorList>
            <person name="Ahearne A."/>
            <person name="Stevens C."/>
            <person name="Dowd S."/>
        </authorList>
    </citation>
    <scope>NUCLEOTIDE SEQUENCE [LARGE SCALE GENOMIC DNA]</scope>
    <source>
        <strain evidence="2 3">BB15-2</strain>
    </source>
</reference>
<dbReference type="Gene3D" id="2.60.120.260">
    <property type="entry name" value="Galactose-binding domain-like"/>
    <property type="match status" value="1"/>
</dbReference>
<protein>
    <recommendedName>
        <fullName evidence="4">P/Homo B domain-containing protein</fullName>
    </recommendedName>
</protein>
<feature type="compositionally biased region" description="Polar residues" evidence="1">
    <location>
        <begin position="31"/>
        <end position="41"/>
    </location>
</feature>
<dbReference type="RefSeq" id="WP_272089761.1">
    <property type="nucleotide sequence ID" value="NZ_JAQNDL010000003.1"/>
</dbReference>
<accession>A0ABT5E5X9</accession>